<feature type="transmembrane region" description="Helical" evidence="1">
    <location>
        <begin position="161"/>
        <end position="180"/>
    </location>
</feature>
<evidence type="ECO:0000313" key="4">
    <source>
        <dbReference type="Proteomes" id="UP000192277"/>
    </source>
</evidence>
<feature type="transmembrane region" description="Helical" evidence="1">
    <location>
        <begin position="20"/>
        <end position="38"/>
    </location>
</feature>
<feature type="transmembrane region" description="Helical" evidence="1">
    <location>
        <begin position="236"/>
        <end position="253"/>
    </location>
</feature>
<feature type="transmembrane region" description="Helical" evidence="1">
    <location>
        <begin position="187"/>
        <end position="208"/>
    </location>
</feature>
<gene>
    <name evidence="3" type="ORF">A4D02_07265</name>
</gene>
<feature type="transmembrane region" description="Helical" evidence="1">
    <location>
        <begin position="479"/>
        <end position="498"/>
    </location>
</feature>
<sequence length="991" mass="112617">MYQARPLADVLKRDGNNFDLLRLMAAIAVIVGHAYALAPQPPLQDKVLSLLHFDYSGSLAVKFFFFLSGLLVTNSIITRPSLSNFVIKRIFRIFPGLLVCLLISVLIIGPIFTDLSIGSYFSEGQTWQFLFHNFFLYDIVWRLPGVFSQSKYGVNGSLWTLPYEVLCYIYLAVFFGLGLIKDKIIGTLVFVIIIGLSFAGPTYLPTFFASNPDSFMLPGCFALGGLFAVHKDTLRMQVVSLVLLWMLVYLLKGTGAYQLSFYIALFYSAIFFSTLEFVRKKLMLPFDASYGVYIYGFVVQQCLHAMFPSMGVYANQFFSIIIAFTLGTLSWFFVEKRFIDYGHQLGKADFPASWRQTFVAKGTTDLNNSLLNRIKENYFFLFILFFLVSLLTHVLVLKEIFPGYYRPFTPQHSDFYIAAAFAHSNLSFYDLLFWPRPVNLLFAKLVGYTGIKGSIASVVVITIANSVFTALLIKKLLNLRANWFLFFSFFLYCYLLYSQPYFYTFYAQDMGAQLAYFLLITGAFIFAFQYKKHFILSSVLFFIFALLAFLSKETYALAALFFAGLWFLWHYKSSVVKALTPGFIIAGSLVISYLIGVLVKSGFIDTNADASSAYHISFNPLIVFREWLSYAREGLNLIHVLIFALIAYLLWSLKSKEFKLAKFLAIGLVLGICLSWLPNALLPNHHYKGYSFNGAYMLFALLCFLPLFFKISRTGQVLMGLVIAGTLLSPVLNKKKYEDNTWVLIQEETQRNLLAGLNTTIGSLPETKTPYKVLIKGISFPFHPFAFPEALRVYSHAVYGTYDVMLDNPSMTYNTKKDLVTFIHPNDSARVQYDYEWTFGDDGSLLADKNLMATRALKNFSDSTTRFKVTAKDLTSYNPEGFYPLEGDISWTNGNASLSVNQTFSADTLLVAMNTYLPPISQNVNPEVKLISQGKEYTAYQKMRNDNLFYYLFKIPNGLKVDKVFIKSNTIDATPDQRTLSFPFISLEIKR</sequence>
<feature type="transmembrane region" description="Helical" evidence="1">
    <location>
        <begin position="313"/>
        <end position="334"/>
    </location>
</feature>
<feature type="transmembrane region" description="Helical" evidence="1">
    <location>
        <begin position="259"/>
        <end position="278"/>
    </location>
</feature>
<reference evidence="3 4" key="1">
    <citation type="submission" date="2016-04" db="EMBL/GenBank/DDBJ databases">
        <authorList>
            <person name="Chen L."/>
            <person name="Zhuang W."/>
            <person name="Wang G."/>
        </authorList>
    </citation>
    <scope>NUCLEOTIDE SEQUENCE [LARGE SCALE GENOMIC DNA]</scope>
    <source>
        <strain evidence="4">GR20</strain>
    </source>
</reference>
<dbReference type="PANTHER" id="PTHR23028:SF53">
    <property type="entry name" value="ACYL_TRANSF_3 DOMAIN-CONTAINING PROTEIN"/>
    <property type="match status" value="1"/>
</dbReference>
<feature type="transmembrane region" description="Helical" evidence="1">
    <location>
        <begin position="455"/>
        <end position="473"/>
    </location>
</feature>
<comment type="caution">
    <text evidence="3">The sequence shown here is derived from an EMBL/GenBank/DDBJ whole genome shotgun (WGS) entry which is preliminary data.</text>
</comment>
<keyword evidence="1" id="KW-0812">Transmembrane</keyword>
<keyword evidence="4" id="KW-1185">Reference proteome</keyword>
<accession>A0ABX3NW85</accession>
<feature type="transmembrane region" description="Helical" evidence="1">
    <location>
        <begin position="510"/>
        <end position="528"/>
    </location>
</feature>
<evidence type="ECO:0000259" key="2">
    <source>
        <dbReference type="Pfam" id="PF01757"/>
    </source>
</evidence>
<dbReference type="InterPro" id="IPR050879">
    <property type="entry name" value="Acyltransferase_3"/>
</dbReference>
<feature type="transmembrane region" description="Helical" evidence="1">
    <location>
        <begin position="378"/>
        <end position="395"/>
    </location>
</feature>
<keyword evidence="1" id="KW-1133">Transmembrane helix</keyword>
<feature type="transmembrane region" description="Helical" evidence="1">
    <location>
        <begin position="634"/>
        <end position="653"/>
    </location>
</feature>
<evidence type="ECO:0000313" key="3">
    <source>
        <dbReference type="EMBL" id="OQP48503.1"/>
    </source>
</evidence>
<dbReference type="InterPro" id="IPR002656">
    <property type="entry name" value="Acyl_transf_3_dom"/>
</dbReference>
<dbReference type="Proteomes" id="UP000192277">
    <property type="component" value="Unassembled WGS sequence"/>
</dbReference>
<dbReference type="PANTHER" id="PTHR23028">
    <property type="entry name" value="ACETYLTRANSFERASE"/>
    <property type="match status" value="1"/>
</dbReference>
<feature type="transmembrane region" description="Helical" evidence="1">
    <location>
        <begin position="578"/>
        <end position="599"/>
    </location>
</feature>
<proteinExistence type="predicted"/>
<dbReference type="EMBL" id="LWBO01000012">
    <property type="protein sequence ID" value="OQP48503.1"/>
    <property type="molecule type" value="Genomic_DNA"/>
</dbReference>
<feature type="transmembrane region" description="Helical" evidence="1">
    <location>
        <begin position="58"/>
        <end position="78"/>
    </location>
</feature>
<feature type="domain" description="Acyltransferase 3" evidence="2">
    <location>
        <begin position="17"/>
        <end position="331"/>
    </location>
</feature>
<organism evidence="3 4">
    <name type="scientific">Niastella koreensis</name>
    <dbReference type="NCBI Taxonomy" id="354356"/>
    <lineage>
        <taxon>Bacteria</taxon>
        <taxon>Pseudomonadati</taxon>
        <taxon>Bacteroidota</taxon>
        <taxon>Chitinophagia</taxon>
        <taxon>Chitinophagales</taxon>
        <taxon>Chitinophagaceae</taxon>
        <taxon>Niastella</taxon>
    </lineage>
</organism>
<protein>
    <recommendedName>
        <fullName evidence="2">Acyltransferase 3 domain-containing protein</fullName>
    </recommendedName>
</protein>
<feature type="transmembrane region" description="Helical" evidence="1">
    <location>
        <begin position="690"/>
        <end position="709"/>
    </location>
</feature>
<keyword evidence="1" id="KW-0472">Membrane</keyword>
<feature type="transmembrane region" description="Helical" evidence="1">
    <location>
        <begin position="90"/>
        <end position="112"/>
    </location>
</feature>
<dbReference type="Pfam" id="PF01757">
    <property type="entry name" value="Acyl_transf_3"/>
    <property type="match status" value="1"/>
</dbReference>
<name>A0ABX3NW85_9BACT</name>
<evidence type="ECO:0000256" key="1">
    <source>
        <dbReference type="SAM" id="Phobius"/>
    </source>
</evidence>
<dbReference type="RefSeq" id="WP_014221706.1">
    <property type="nucleotide sequence ID" value="NZ_LWBO01000012.1"/>
</dbReference>
<feature type="transmembrane region" description="Helical" evidence="1">
    <location>
        <begin position="660"/>
        <end position="678"/>
    </location>
</feature>